<feature type="coiled-coil region" evidence="1">
    <location>
        <begin position="1"/>
        <end position="35"/>
    </location>
</feature>
<evidence type="ECO:0000313" key="2">
    <source>
        <dbReference type="EMBL" id="TJZ71703.1"/>
    </source>
</evidence>
<organism evidence="2 3">
    <name type="scientific">Chitiniphilus eburneus</name>
    <dbReference type="NCBI Taxonomy" id="2571148"/>
    <lineage>
        <taxon>Bacteria</taxon>
        <taxon>Pseudomonadati</taxon>
        <taxon>Pseudomonadota</taxon>
        <taxon>Betaproteobacteria</taxon>
        <taxon>Neisseriales</taxon>
        <taxon>Chitinibacteraceae</taxon>
        <taxon>Chitiniphilus</taxon>
    </lineage>
</organism>
<evidence type="ECO:0000313" key="3">
    <source>
        <dbReference type="Proteomes" id="UP000310016"/>
    </source>
</evidence>
<proteinExistence type="predicted"/>
<gene>
    <name evidence="2" type="ORF">FAZ21_13425</name>
</gene>
<keyword evidence="3" id="KW-1185">Reference proteome</keyword>
<dbReference type="RefSeq" id="WP_136773951.1">
    <property type="nucleotide sequence ID" value="NZ_SUMF01000016.1"/>
</dbReference>
<dbReference type="AlphaFoldDB" id="A0A4U0PTF3"/>
<reference evidence="2 3" key="1">
    <citation type="submission" date="2019-04" db="EMBL/GenBank/DDBJ databases">
        <title>Chitiniphilus eburnea sp. nov., a novel chitinolytic bacterium isolated from aquaculture sludge.</title>
        <authorList>
            <person name="Sheng M."/>
        </authorList>
    </citation>
    <scope>NUCLEOTIDE SEQUENCE [LARGE SCALE GENOMIC DNA]</scope>
    <source>
        <strain evidence="2 3">HX-2-15</strain>
    </source>
</reference>
<evidence type="ECO:0000256" key="1">
    <source>
        <dbReference type="SAM" id="Coils"/>
    </source>
</evidence>
<comment type="caution">
    <text evidence="2">The sequence shown here is derived from an EMBL/GenBank/DDBJ whole genome shotgun (WGS) entry which is preliminary data.</text>
</comment>
<dbReference type="EMBL" id="SUMF01000016">
    <property type="protein sequence ID" value="TJZ71703.1"/>
    <property type="molecule type" value="Genomic_DNA"/>
</dbReference>
<keyword evidence="1" id="KW-0175">Coiled coil</keyword>
<sequence>MRELLESLARESNVVAAQEQQKKNLENARREQGRQIEKNCITQIDTELRHLEALQKKIPTTAKYDISSTRRFWAYELQKTPLSKIIKNPEIAKKSYCIENLSSTLDF</sequence>
<dbReference type="Proteomes" id="UP000310016">
    <property type="component" value="Unassembled WGS sequence"/>
</dbReference>
<protein>
    <submittedName>
        <fullName evidence="2">Uncharacterized protein</fullName>
    </submittedName>
</protein>
<accession>A0A4U0PTF3</accession>
<name>A0A4U0PTF3_9NEIS</name>